<reference evidence="1 2" key="1">
    <citation type="submission" date="2018-07" db="EMBL/GenBank/DDBJ databases">
        <title>Complete genome sequence of Spiroplasma alleghenense PLHS-1 (ATCC 51752).</title>
        <authorList>
            <person name="Chou L."/>
            <person name="Lee T.-Y."/>
            <person name="Tsai Y.-M."/>
            <person name="Kuo C.-H."/>
        </authorList>
    </citation>
    <scope>NUCLEOTIDE SEQUENCE [LARGE SCALE GENOMIC DNA]</scope>
    <source>
        <strain evidence="1 2">PLHS-1</strain>
    </source>
</reference>
<dbReference type="SFLD" id="SFLDS00003">
    <property type="entry name" value="Haloacid_Dehalogenase"/>
    <property type="match status" value="1"/>
</dbReference>
<dbReference type="InterPro" id="IPR006379">
    <property type="entry name" value="HAD-SF_hydro_IIB"/>
</dbReference>
<keyword evidence="2" id="KW-1185">Reference proteome</keyword>
<sequence length="276" mass="31603">MRKDIIIFSDLDSTALGDDHLFSKTTKDIVIDLYKSGIYFCPITARSAVDILKQGEILQLDKYNGIIAGANGAKIYDFGTKKWIFESFIDRKIIETIFKETYGKIGKIKVHYFADDAVYVYGQGENSKYWSELMKMDYNIIKSVEEIDKPITHLTIILEKDSTEEKAEEFYNNYIQKLEGVDIKKYTSRIFEIINKGVNKGLAVKKICEYLGFDKNKSTSYAFGDSFNDFEMFDKVNVGVAMQNAIPQLIEISNDVTLNNNEDGVAHYIKNKIINK</sequence>
<dbReference type="Gene3D" id="3.40.50.1000">
    <property type="entry name" value="HAD superfamily/HAD-like"/>
    <property type="match status" value="1"/>
</dbReference>
<dbReference type="InterPro" id="IPR000150">
    <property type="entry name" value="Cof"/>
</dbReference>
<dbReference type="AlphaFoldDB" id="A0A345Z2X2"/>
<dbReference type="OrthoDB" id="9810101at2"/>
<dbReference type="SFLD" id="SFLDG01140">
    <property type="entry name" value="C2.B:_Phosphomannomutase_and_P"/>
    <property type="match status" value="1"/>
</dbReference>
<dbReference type="EMBL" id="CP031376">
    <property type="protein sequence ID" value="AXK50951.1"/>
    <property type="molecule type" value="Genomic_DNA"/>
</dbReference>
<dbReference type="KEGG" id="salx:SALLE_v1c02750"/>
<evidence type="ECO:0000313" key="2">
    <source>
        <dbReference type="Proteomes" id="UP000254792"/>
    </source>
</evidence>
<dbReference type="PANTHER" id="PTHR10000:SF8">
    <property type="entry name" value="HAD SUPERFAMILY HYDROLASE-LIKE, TYPE 3"/>
    <property type="match status" value="1"/>
</dbReference>
<gene>
    <name evidence="1" type="ORF">SALLE_v1c02750</name>
</gene>
<dbReference type="NCBIfam" id="TIGR00099">
    <property type="entry name" value="Cof-subfamily"/>
    <property type="match status" value="1"/>
</dbReference>
<dbReference type="SUPFAM" id="SSF56784">
    <property type="entry name" value="HAD-like"/>
    <property type="match status" value="1"/>
</dbReference>
<dbReference type="Gene3D" id="3.30.1240.10">
    <property type="match status" value="1"/>
</dbReference>
<dbReference type="NCBIfam" id="TIGR01484">
    <property type="entry name" value="HAD-SF-IIB"/>
    <property type="match status" value="1"/>
</dbReference>
<dbReference type="InterPro" id="IPR036412">
    <property type="entry name" value="HAD-like_sf"/>
</dbReference>
<dbReference type="RefSeq" id="WP_115557872.1">
    <property type="nucleotide sequence ID" value="NZ_CP031376.1"/>
</dbReference>
<organism evidence="1 2">
    <name type="scientific">Spiroplasma alleghenense</name>
    <dbReference type="NCBI Taxonomy" id="216931"/>
    <lineage>
        <taxon>Bacteria</taxon>
        <taxon>Bacillati</taxon>
        <taxon>Mycoplasmatota</taxon>
        <taxon>Mollicutes</taxon>
        <taxon>Entomoplasmatales</taxon>
        <taxon>Spiroplasmataceae</taxon>
        <taxon>Spiroplasma</taxon>
    </lineage>
</organism>
<protein>
    <submittedName>
        <fullName evidence="1">HAD superfamily hydrolase</fullName>
    </submittedName>
</protein>
<name>A0A345Z2X2_9MOLU</name>
<proteinExistence type="predicted"/>
<dbReference type="Proteomes" id="UP000254792">
    <property type="component" value="Chromosome"/>
</dbReference>
<evidence type="ECO:0000313" key="1">
    <source>
        <dbReference type="EMBL" id="AXK50951.1"/>
    </source>
</evidence>
<dbReference type="InterPro" id="IPR023214">
    <property type="entry name" value="HAD_sf"/>
</dbReference>
<dbReference type="Pfam" id="PF08282">
    <property type="entry name" value="Hydrolase_3"/>
    <property type="match status" value="1"/>
</dbReference>
<dbReference type="PANTHER" id="PTHR10000">
    <property type="entry name" value="PHOSPHOSERINE PHOSPHATASE"/>
    <property type="match status" value="1"/>
</dbReference>
<dbReference type="GO" id="GO:0005829">
    <property type="term" value="C:cytosol"/>
    <property type="evidence" value="ECO:0007669"/>
    <property type="project" value="TreeGrafter"/>
</dbReference>
<dbReference type="GO" id="GO:0000287">
    <property type="term" value="F:magnesium ion binding"/>
    <property type="evidence" value="ECO:0007669"/>
    <property type="project" value="TreeGrafter"/>
</dbReference>
<dbReference type="PROSITE" id="PS01229">
    <property type="entry name" value="COF_2"/>
    <property type="match status" value="1"/>
</dbReference>
<dbReference type="GO" id="GO:0016791">
    <property type="term" value="F:phosphatase activity"/>
    <property type="evidence" value="ECO:0007669"/>
    <property type="project" value="TreeGrafter"/>
</dbReference>
<accession>A0A345Z2X2</accession>
<keyword evidence="1" id="KW-0378">Hydrolase</keyword>